<dbReference type="InterPro" id="IPR016130">
    <property type="entry name" value="Tyr_Pase_AS"/>
</dbReference>
<dbReference type="Proteomes" id="UP000659654">
    <property type="component" value="Unassembled WGS sequence"/>
</dbReference>
<dbReference type="SMR" id="A0A811M6Q2"/>
<dbReference type="Proteomes" id="UP000582659">
    <property type="component" value="Unassembled WGS sequence"/>
</dbReference>
<name>A0A811M6Q2_BURXY</name>
<sequence length="380" mass="43005">MKRIDLQLLKSSRKRAVVQFAMNSRQSKHGTSKEEGRAISKEERPTLTPMETDLPEVSKVVMRRFANTIVSKGVDGLLREYSELKLACPGPDSVPRTSFLKNPEKNRYKDIPCIEDTRVNLKWPPGTTENYIHANWVRGLPGLTDPKTGAEKMMICTQGPTKETVPDFWRMVWQEKIKAIVMLCSVVENGKKKCEQYWPEKRGDSMALPFCTVTNRGYDRIGLRKDREKDLLYTTLIVKAKGSDGTDKSHYVNHVLWSGWPDKAVPLTASGALALIMKTWTYSPAVVHCSAGVGRTGTIVALEACLRQLLSGEELSVYNIVKNLRNRRYLACQTDLQYLYIHMGLLTYITSKNLASPEQLKDFTGTYERLVKQRIAAGEK</sequence>
<protein>
    <submittedName>
        <fullName evidence="4">(pine wood nematode) hypothetical protein</fullName>
    </submittedName>
</protein>
<dbReference type="InterPro" id="IPR029021">
    <property type="entry name" value="Prot-tyrosine_phosphatase-like"/>
</dbReference>
<gene>
    <name evidence="4" type="ORF">BXYJ_LOCUS14954</name>
</gene>
<dbReference type="GO" id="GO:0004725">
    <property type="term" value="F:protein tyrosine phosphatase activity"/>
    <property type="evidence" value="ECO:0007669"/>
    <property type="project" value="InterPro"/>
</dbReference>
<dbReference type="Pfam" id="PF00102">
    <property type="entry name" value="Y_phosphatase"/>
    <property type="match status" value="1"/>
</dbReference>
<dbReference type="SUPFAM" id="SSF52799">
    <property type="entry name" value="(Phosphotyrosine protein) phosphatases II"/>
    <property type="match status" value="1"/>
</dbReference>
<dbReference type="SMART" id="SM00194">
    <property type="entry name" value="PTPc"/>
    <property type="match status" value="1"/>
</dbReference>
<dbReference type="InterPro" id="IPR000387">
    <property type="entry name" value="Tyr_Pase_dom"/>
</dbReference>
<evidence type="ECO:0000259" key="2">
    <source>
        <dbReference type="PROSITE" id="PS50055"/>
    </source>
</evidence>
<proteinExistence type="predicted"/>
<evidence type="ECO:0000259" key="3">
    <source>
        <dbReference type="PROSITE" id="PS50056"/>
    </source>
</evidence>
<feature type="compositionally biased region" description="Basic and acidic residues" evidence="1">
    <location>
        <begin position="31"/>
        <end position="45"/>
    </location>
</feature>
<dbReference type="PANTHER" id="PTHR46163">
    <property type="entry name" value="TYROSINE-PROTEIN PHOSPHATASE-RELATED"/>
    <property type="match status" value="1"/>
</dbReference>
<dbReference type="PROSITE" id="PS50055">
    <property type="entry name" value="TYR_PHOSPHATASE_PTP"/>
    <property type="match status" value="1"/>
</dbReference>
<keyword evidence="5" id="KW-1185">Reference proteome</keyword>
<reference evidence="4" key="1">
    <citation type="submission" date="2020-09" db="EMBL/GenBank/DDBJ databases">
        <authorList>
            <person name="Kikuchi T."/>
        </authorList>
    </citation>
    <scope>NUCLEOTIDE SEQUENCE</scope>
    <source>
        <strain evidence="4">Ka4C1</strain>
    </source>
</reference>
<dbReference type="EMBL" id="CAJFDI010000006">
    <property type="protein sequence ID" value="CAD5234863.1"/>
    <property type="molecule type" value="Genomic_DNA"/>
</dbReference>
<evidence type="ECO:0000256" key="1">
    <source>
        <dbReference type="SAM" id="MobiDB-lite"/>
    </source>
</evidence>
<dbReference type="PRINTS" id="PR00700">
    <property type="entry name" value="PRTYPHPHTASE"/>
</dbReference>
<dbReference type="CDD" id="cd00047">
    <property type="entry name" value="PTPc"/>
    <property type="match status" value="1"/>
</dbReference>
<comment type="caution">
    <text evidence="4">The sequence shown here is derived from an EMBL/GenBank/DDBJ whole genome shotgun (WGS) entry which is preliminary data.</text>
</comment>
<dbReference type="PROSITE" id="PS00383">
    <property type="entry name" value="TYR_PHOSPHATASE_1"/>
    <property type="match status" value="1"/>
</dbReference>
<organism evidence="4 5">
    <name type="scientific">Bursaphelenchus xylophilus</name>
    <name type="common">Pinewood nematode worm</name>
    <name type="synonym">Aphelenchoides xylophilus</name>
    <dbReference type="NCBI Taxonomy" id="6326"/>
    <lineage>
        <taxon>Eukaryota</taxon>
        <taxon>Metazoa</taxon>
        <taxon>Ecdysozoa</taxon>
        <taxon>Nematoda</taxon>
        <taxon>Chromadorea</taxon>
        <taxon>Rhabditida</taxon>
        <taxon>Tylenchina</taxon>
        <taxon>Tylenchomorpha</taxon>
        <taxon>Aphelenchoidea</taxon>
        <taxon>Aphelenchoididae</taxon>
        <taxon>Bursaphelenchus</taxon>
    </lineage>
</organism>
<dbReference type="Gene3D" id="3.90.190.10">
    <property type="entry name" value="Protein tyrosine phosphatase superfamily"/>
    <property type="match status" value="1"/>
</dbReference>
<dbReference type="EMBL" id="CAJFCV020000006">
    <property type="protein sequence ID" value="CAG9130884.1"/>
    <property type="molecule type" value="Genomic_DNA"/>
</dbReference>
<dbReference type="SMART" id="SM00404">
    <property type="entry name" value="PTPc_motif"/>
    <property type="match status" value="1"/>
</dbReference>
<evidence type="ECO:0000313" key="5">
    <source>
        <dbReference type="Proteomes" id="UP000659654"/>
    </source>
</evidence>
<feature type="domain" description="Tyrosine specific protein phosphatases" evidence="3">
    <location>
        <begin position="284"/>
        <end position="339"/>
    </location>
</feature>
<accession>A0A811M6Q2</accession>
<dbReference type="InterPro" id="IPR003595">
    <property type="entry name" value="Tyr_Pase_cat"/>
</dbReference>
<dbReference type="PROSITE" id="PS50056">
    <property type="entry name" value="TYR_PHOSPHATASE_2"/>
    <property type="match status" value="1"/>
</dbReference>
<dbReference type="AlphaFoldDB" id="A0A811M6Q2"/>
<evidence type="ECO:0000313" key="4">
    <source>
        <dbReference type="EMBL" id="CAD5234863.1"/>
    </source>
</evidence>
<feature type="domain" description="Tyrosine-protein phosphatase" evidence="2">
    <location>
        <begin position="77"/>
        <end position="348"/>
    </location>
</feature>
<dbReference type="OrthoDB" id="8609993at2759"/>
<dbReference type="InterPro" id="IPR000242">
    <property type="entry name" value="PTP_cat"/>
</dbReference>
<feature type="region of interest" description="Disordered" evidence="1">
    <location>
        <begin position="22"/>
        <end position="46"/>
    </location>
</feature>
<dbReference type="InterPro" id="IPR052782">
    <property type="entry name" value="Oocyte-zygote_transition_reg"/>
</dbReference>